<evidence type="ECO:0000256" key="3">
    <source>
        <dbReference type="ARBA" id="ARBA00023163"/>
    </source>
</evidence>
<evidence type="ECO:0000256" key="1">
    <source>
        <dbReference type="ARBA" id="ARBA00023015"/>
    </source>
</evidence>
<dbReference type="OrthoDB" id="4164516at2"/>
<dbReference type="InterPro" id="IPR036388">
    <property type="entry name" value="WH-like_DNA-bd_sf"/>
</dbReference>
<dbReference type="GO" id="GO:0003700">
    <property type="term" value="F:DNA-binding transcription factor activity"/>
    <property type="evidence" value="ECO:0007669"/>
    <property type="project" value="InterPro"/>
</dbReference>
<dbReference type="Pfam" id="PF07729">
    <property type="entry name" value="FCD"/>
    <property type="match status" value="1"/>
</dbReference>
<dbReference type="InterPro" id="IPR000524">
    <property type="entry name" value="Tscrpt_reg_HTH_GntR"/>
</dbReference>
<keyword evidence="3" id="KW-0804">Transcription</keyword>
<dbReference type="AlphaFoldDB" id="A0A3S3ZQT4"/>
<dbReference type="SUPFAM" id="SSF48008">
    <property type="entry name" value="GntR ligand-binding domain-like"/>
    <property type="match status" value="1"/>
</dbReference>
<evidence type="ECO:0000313" key="6">
    <source>
        <dbReference type="Proteomes" id="UP000288603"/>
    </source>
</evidence>
<accession>A0A3S3ZQT4</accession>
<organism evidence="5 6">
    <name type="scientific">Labedella populi</name>
    <dbReference type="NCBI Taxonomy" id="2498850"/>
    <lineage>
        <taxon>Bacteria</taxon>
        <taxon>Bacillati</taxon>
        <taxon>Actinomycetota</taxon>
        <taxon>Actinomycetes</taxon>
        <taxon>Micrococcales</taxon>
        <taxon>Microbacteriaceae</taxon>
        <taxon>Labedella</taxon>
    </lineage>
</organism>
<protein>
    <submittedName>
        <fullName evidence="5">FadR family transcriptional regulator</fullName>
    </submittedName>
</protein>
<dbReference type="SMART" id="SM00345">
    <property type="entry name" value="HTH_GNTR"/>
    <property type="match status" value="1"/>
</dbReference>
<dbReference type="InterPro" id="IPR011711">
    <property type="entry name" value="GntR_C"/>
</dbReference>
<dbReference type="EMBL" id="RZNC01000002">
    <property type="protein sequence ID" value="RWZ64636.1"/>
    <property type="molecule type" value="Genomic_DNA"/>
</dbReference>
<dbReference type="PANTHER" id="PTHR43537:SF44">
    <property type="entry name" value="GNTR FAMILY REGULATORY PROTEIN"/>
    <property type="match status" value="1"/>
</dbReference>
<keyword evidence="1" id="KW-0805">Transcription regulation</keyword>
<proteinExistence type="predicted"/>
<evidence type="ECO:0000256" key="2">
    <source>
        <dbReference type="ARBA" id="ARBA00023125"/>
    </source>
</evidence>
<dbReference type="Gene3D" id="1.10.10.10">
    <property type="entry name" value="Winged helix-like DNA-binding domain superfamily/Winged helix DNA-binding domain"/>
    <property type="match status" value="1"/>
</dbReference>
<dbReference type="Pfam" id="PF00392">
    <property type="entry name" value="GntR"/>
    <property type="match status" value="1"/>
</dbReference>
<evidence type="ECO:0000313" key="5">
    <source>
        <dbReference type="EMBL" id="RWZ64636.1"/>
    </source>
</evidence>
<dbReference type="PROSITE" id="PS50949">
    <property type="entry name" value="HTH_GNTR"/>
    <property type="match status" value="1"/>
</dbReference>
<comment type="caution">
    <text evidence="5">The sequence shown here is derived from an EMBL/GenBank/DDBJ whole genome shotgun (WGS) entry which is preliminary data.</text>
</comment>
<evidence type="ECO:0000259" key="4">
    <source>
        <dbReference type="PROSITE" id="PS50949"/>
    </source>
</evidence>
<dbReference type="SMART" id="SM00895">
    <property type="entry name" value="FCD"/>
    <property type="match status" value="1"/>
</dbReference>
<dbReference type="Gene3D" id="1.20.120.530">
    <property type="entry name" value="GntR ligand-binding domain-like"/>
    <property type="match status" value="1"/>
</dbReference>
<dbReference type="SUPFAM" id="SSF46785">
    <property type="entry name" value="Winged helix' DNA-binding domain"/>
    <property type="match status" value="1"/>
</dbReference>
<keyword evidence="2" id="KW-0238">DNA-binding</keyword>
<dbReference type="GO" id="GO:0003677">
    <property type="term" value="F:DNA binding"/>
    <property type="evidence" value="ECO:0007669"/>
    <property type="project" value="UniProtKB-KW"/>
</dbReference>
<dbReference type="InterPro" id="IPR008920">
    <property type="entry name" value="TF_FadR/GntR_C"/>
</dbReference>
<dbReference type="PANTHER" id="PTHR43537">
    <property type="entry name" value="TRANSCRIPTIONAL REGULATOR, GNTR FAMILY"/>
    <property type="match status" value="1"/>
</dbReference>
<dbReference type="Proteomes" id="UP000288603">
    <property type="component" value="Unassembled WGS sequence"/>
</dbReference>
<dbReference type="RefSeq" id="WP_128498413.1">
    <property type="nucleotide sequence ID" value="NZ_RZNC01000002.1"/>
</dbReference>
<gene>
    <name evidence="5" type="ORF">ELQ92_07790</name>
</gene>
<reference evidence="5 6" key="1">
    <citation type="submission" date="2018-12" db="EMBL/GenBank/DDBJ databases">
        <authorList>
            <person name="Li F."/>
        </authorList>
    </citation>
    <scope>NUCLEOTIDE SEQUENCE [LARGE SCALE GENOMIC DNA]</scope>
    <source>
        <strain evidence="5 6">8H24J-4-2</strain>
    </source>
</reference>
<keyword evidence="6" id="KW-1185">Reference proteome</keyword>
<feature type="domain" description="HTH gntR-type" evidence="4">
    <location>
        <begin position="3"/>
        <end position="70"/>
    </location>
</feature>
<name>A0A3S3ZQT4_9MICO</name>
<dbReference type="InterPro" id="IPR036390">
    <property type="entry name" value="WH_DNA-bd_sf"/>
</dbReference>
<sequence length="240" mass="26451">MMSSLHDRVLDDLGSRIVSGELAAGSTVLAEALAERYDVSRSVVREVLRVLESLGLVRSVRRVGVRVRSVGSWNLIDPLVIRWRLAGMGRGAQFRSLTELRSALEPYAAELAARHAPDDLGSELLALAARMRSVGREGRLDEFLVLDTEFHSLVLRASGNEMFAGLSSVVSEVLSGRTEQGLMPERPHDEALQLHVDVADAIHGGRATMARSAMEKIMRRTMTEVESIWQGQPRAFDPRV</sequence>